<keyword evidence="1" id="KW-0472">Membrane</keyword>
<dbReference type="EMBL" id="JAHHHV010000064">
    <property type="protein sequence ID" value="MBW4465962.1"/>
    <property type="molecule type" value="Genomic_DNA"/>
</dbReference>
<evidence type="ECO:0000256" key="1">
    <source>
        <dbReference type="SAM" id="Phobius"/>
    </source>
</evidence>
<dbReference type="Proteomes" id="UP000707356">
    <property type="component" value="Unassembled WGS sequence"/>
</dbReference>
<dbReference type="PANTHER" id="PTHR37309">
    <property type="entry name" value="SLR0284 PROTEIN"/>
    <property type="match status" value="1"/>
</dbReference>
<gene>
    <name evidence="2" type="ORF">KME07_11055</name>
</gene>
<sequence length="128" mass="13309">MLGYFLTTLVTALSLLIVDLTVPGVDITSFPSALIAGVAIGLVNALIKPVLSLLSLPVTFLTLGLFSFVVNGICFWLASVLAPGFIVQGVVAIILGPVILSLISTLLNKYFGERGFGLLGSSEKAIDS</sequence>
<name>A0A951U5X4_9CYAN</name>
<dbReference type="InterPro" id="IPR007165">
    <property type="entry name" value="Phage_holin_4_2"/>
</dbReference>
<feature type="transmembrane region" description="Helical" evidence="1">
    <location>
        <begin position="30"/>
        <end position="47"/>
    </location>
</feature>
<keyword evidence="1" id="KW-1133">Transmembrane helix</keyword>
<accession>A0A951U5X4</accession>
<dbReference type="Pfam" id="PF04020">
    <property type="entry name" value="Phage_holin_4_2"/>
    <property type="match status" value="1"/>
</dbReference>
<feature type="transmembrane region" description="Helical" evidence="1">
    <location>
        <begin position="54"/>
        <end position="79"/>
    </location>
</feature>
<reference evidence="2" key="1">
    <citation type="submission" date="2021-05" db="EMBL/GenBank/DDBJ databases">
        <authorList>
            <person name="Pietrasiak N."/>
            <person name="Ward R."/>
            <person name="Stajich J.E."/>
            <person name="Kurbessoian T."/>
        </authorList>
    </citation>
    <scope>NUCLEOTIDE SEQUENCE</scope>
    <source>
        <strain evidence="2">GSE-TBD4-15B</strain>
    </source>
</reference>
<evidence type="ECO:0000313" key="3">
    <source>
        <dbReference type="Proteomes" id="UP000707356"/>
    </source>
</evidence>
<dbReference type="AlphaFoldDB" id="A0A951U5X4"/>
<comment type="caution">
    <text evidence="2">The sequence shown here is derived from an EMBL/GenBank/DDBJ whole genome shotgun (WGS) entry which is preliminary data.</text>
</comment>
<feature type="transmembrane region" description="Helical" evidence="1">
    <location>
        <begin position="85"/>
        <end position="107"/>
    </location>
</feature>
<proteinExistence type="predicted"/>
<keyword evidence="1" id="KW-0812">Transmembrane</keyword>
<protein>
    <submittedName>
        <fullName evidence="2">Phage holin family protein</fullName>
    </submittedName>
</protein>
<evidence type="ECO:0000313" key="2">
    <source>
        <dbReference type="EMBL" id="MBW4465962.1"/>
    </source>
</evidence>
<organism evidence="2 3">
    <name type="scientific">Pegethrix bostrychoides GSE-TBD4-15B</name>
    <dbReference type="NCBI Taxonomy" id="2839662"/>
    <lineage>
        <taxon>Bacteria</taxon>
        <taxon>Bacillati</taxon>
        <taxon>Cyanobacteriota</taxon>
        <taxon>Cyanophyceae</taxon>
        <taxon>Oculatellales</taxon>
        <taxon>Oculatellaceae</taxon>
        <taxon>Pegethrix</taxon>
    </lineage>
</organism>
<dbReference type="PANTHER" id="PTHR37309:SF1">
    <property type="entry name" value="SLR0284 PROTEIN"/>
    <property type="match status" value="1"/>
</dbReference>
<reference evidence="2" key="2">
    <citation type="journal article" date="2022" name="Microbiol. Resour. Announc.">
        <title>Metagenome Sequencing to Explore Phylogenomics of Terrestrial Cyanobacteria.</title>
        <authorList>
            <person name="Ward R.D."/>
            <person name="Stajich J.E."/>
            <person name="Johansen J.R."/>
            <person name="Huntemann M."/>
            <person name="Clum A."/>
            <person name="Foster B."/>
            <person name="Foster B."/>
            <person name="Roux S."/>
            <person name="Palaniappan K."/>
            <person name="Varghese N."/>
            <person name="Mukherjee S."/>
            <person name="Reddy T.B.K."/>
            <person name="Daum C."/>
            <person name="Copeland A."/>
            <person name="Chen I.A."/>
            <person name="Ivanova N.N."/>
            <person name="Kyrpides N.C."/>
            <person name="Shapiro N."/>
            <person name="Eloe-Fadrosh E.A."/>
            <person name="Pietrasiak N."/>
        </authorList>
    </citation>
    <scope>NUCLEOTIDE SEQUENCE</scope>
    <source>
        <strain evidence="2">GSE-TBD4-15B</strain>
    </source>
</reference>